<proteinExistence type="predicted"/>
<dbReference type="EMBL" id="MU853225">
    <property type="protein sequence ID" value="KAK4126485.1"/>
    <property type="molecule type" value="Genomic_DNA"/>
</dbReference>
<dbReference type="RefSeq" id="XP_062650256.1">
    <property type="nucleotide sequence ID" value="XM_062786730.1"/>
</dbReference>
<evidence type="ECO:0000313" key="2">
    <source>
        <dbReference type="Proteomes" id="UP001302602"/>
    </source>
</evidence>
<accession>A0AAN6Z5I8</accession>
<reference evidence="1" key="1">
    <citation type="journal article" date="2023" name="Mol. Phylogenet. Evol.">
        <title>Genome-scale phylogeny and comparative genomics of the fungal order Sordariales.</title>
        <authorList>
            <person name="Hensen N."/>
            <person name="Bonometti L."/>
            <person name="Westerberg I."/>
            <person name="Brannstrom I.O."/>
            <person name="Guillou S."/>
            <person name="Cros-Aarteil S."/>
            <person name="Calhoun S."/>
            <person name="Haridas S."/>
            <person name="Kuo A."/>
            <person name="Mondo S."/>
            <person name="Pangilinan J."/>
            <person name="Riley R."/>
            <person name="LaButti K."/>
            <person name="Andreopoulos B."/>
            <person name="Lipzen A."/>
            <person name="Chen C."/>
            <person name="Yan M."/>
            <person name="Daum C."/>
            <person name="Ng V."/>
            <person name="Clum A."/>
            <person name="Steindorff A."/>
            <person name="Ohm R.A."/>
            <person name="Martin F."/>
            <person name="Silar P."/>
            <person name="Natvig D.O."/>
            <person name="Lalanne C."/>
            <person name="Gautier V."/>
            <person name="Ament-Velasquez S.L."/>
            <person name="Kruys A."/>
            <person name="Hutchinson M.I."/>
            <person name="Powell A.J."/>
            <person name="Barry K."/>
            <person name="Miller A.N."/>
            <person name="Grigoriev I.V."/>
            <person name="Debuchy R."/>
            <person name="Gladieux P."/>
            <person name="Hiltunen Thoren M."/>
            <person name="Johannesson H."/>
        </authorList>
    </citation>
    <scope>NUCLEOTIDE SEQUENCE</scope>
    <source>
        <strain evidence="1">CBS 731.68</strain>
    </source>
</reference>
<dbReference type="AlphaFoldDB" id="A0AAN6Z5I8"/>
<dbReference type="GeneID" id="87823498"/>
<protein>
    <submittedName>
        <fullName evidence="1">Uncharacterized protein</fullName>
    </submittedName>
</protein>
<organism evidence="1 2">
    <name type="scientific">Parathielavia appendiculata</name>
    <dbReference type="NCBI Taxonomy" id="2587402"/>
    <lineage>
        <taxon>Eukaryota</taxon>
        <taxon>Fungi</taxon>
        <taxon>Dikarya</taxon>
        <taxon>Ascomycota</taxon>
        <taxon>Pezizomycotina</taxon>
        <taxon>Sordariomycetes</taxon>
        <taxon>Sordariomycetidae</taxon>
        <taxon>Sordariales</taxon>
        <taxon>Chaetomiaceae</taxon>
        <taxon>Parathielavia</taxon>
    </lineage>
</organism>
<keyword evidence="2" id="KW-1185">Reference proteome</keyword>
<name>A0AAN6Z5I8_9PEZI</name>
<dbReference type="Proteomes" id="UP001302602">
    <property type="component" value="Unassembled WGS sequence"/>
</dbReference>
<gene>
    <name evidence="1" type="ORF">N657DRAFT_310154</name>
</gene>
<evidence type="ECO:0000313" key="1">
    <source>
        <dbReference type="EMBL" id="KAK4126485.1"/>
    </source>
</evidence>
<comment type="caution">
    <text evidence="1">The sequence shown here is derived from an EMBL/GenBank/DDBJ whole genome shotgun (WGS) entry which is preliminary data.</text>
</comment>
<sequence length="153" mass="17391">MCVRYLPKPLKRVCSSARDKMLRARANDSSHLSPQLNHLSVFSRTRSTTNNNSLFDMEETIISSSSNTNNISFTESDILTLQRSYGEDIWTPRRKMRRKNAHRAQPTCTARQTSVTIMGKVYITETPSAVVSPCQLTCARPDSKHEPWMDPSL</sequence>
<reference evidence="1" key="2">
    <citation type="submission" date="2023-05" db="EMBL/GenBank/DDBJ databases">
        <authorList>
            <consortium name="Lawrence Berkeley National Laboratory"/>
            <person name="Steindorff A."/>
            <person name="Hensen N."/>
            <person name="Bonometti L."/>
            <person name="Westerberg I."/>
            <person name="Brannstrom I.O."/>
            <person name="Guillou S."/>
            <person name="Cros-Aarteil S."/>
            <person name="Calhoun S."/>
            <person name="Haridas S."/>
            <person name="Kuo A."/>
            <person name="Mondo S."/>
            <person name="Pangilinan J."/>
            <person name="Riley R."/>
            <person name="Labutti K."/>
            <person name="Andreopoulos B."/>
            <person name="Lipzen A."/>
            <person name="Chen C."/>
            <person name="Yanf M."/>
            <person name="Daum C."/>
            <person name="Ng V."/>
            <person name="Clum A."/>
            <person name="Ohm R."/>
            <person name="Martin F."/>
            <person name="Silar P."/>
            <person name="Natvig D."/>
            <person name="Lalanne C."/>
            <person name="Gautier V."/>
            <person name="Ament-Velasquez S.L."/>
            <person name="Kruys A."/>
            <person name="Hutchinson M.I."/>
            <person name="Powell A.J."/>
            <person name="Barry K."/>
            <person name="Miller A.N."/>
            <person name="Grigoriev I.V."/>
            <person name="Debuchy R."/>
            <person name="Gladieux P."/>
            <person name="Thoren M.H."/>
            <person name="Johannesson H."/>
        </authorList>
    </citation>
    <scope>NUCLEOTIDE SEQUENCE</scope>
    <source>
        <strain evidence="1">CBS 731.68</strain>
    </source>
</reference>